<feature type="chain" id="PRO_5022976784" evidence="2">
    <location>
        <begin position="34"/>
        <end position="93"/>
    </location>
</feature>
<keyword evidence="4" id="KW-1185">Reference proteome</keyword>
<dbReference type="Proteomes" id="UP000323917">
    <property type="component" value="Chromosome"/>
</dbReference>
<reference evidence="3 4" key="1">
    <citation type="submission" date="2019-08" db="EMBL/GenBank/DDBJ databases">
        <title>Deep-cultivation of Planctomycetes and their phenomic and genomic characterization uncovers novel biology.</title>
        <authorList>
            <person name="Wiegand S."/>
            <person name="Jogler M."/>
            <person name="Boedeker C."/>
            <person name="Pinto D."/>
            <person name="Vollmers J."/>
            <person name="Rivas-Marin E."/>
            <person name="Kohn T."/>
            <person name="Peeters S.H."/>
            <person name="Heuer A."/>
            <person name="Rast P."/>
            <person name="Oberbeckmann S."/>
            <person name="Bunk B."/>
            <person name="Jeske O."/>
            <person name="Meyerdierks A."/>
            <person name="Storesund J.E."/>
            <person name="Kallscheuer N."/>
            <person name="Luecker S."/>
            <person name="Lage O.M."/>
            <person name="Pohl T."/>
            <person name="Merkel B.J."/>
            <person name="Hornburger P."/>
            <person name="Mueller R.-W."/>
            <person name="Bruemmer F."/>
            <person name="Labrenz M."/>
            <person name="Spormann A.M."/>
            <person name="Op den Camp H."/>
            <person name="Overmann J."/>
            <person name="Amann R."/>
            <person name="Jetten M.S.M."/>
            <person name="Mascher T."/>
            <person name="Medema M.H."/>
            <person name="Devos D.P."/>
            <person name="Kaster A.-K."/>
            <person name="Ovreas L."/>
            <person name="Rohde M."/>
            <person name="Galperin M.Y."/>
            <person name="Jogler C."/>
        </authorList>
    </citation>
    <scope>NUCLEOTIDE SEQUENCE [LARGE SCALE GENOMIC DNA]</scope>
    <source>
        <strain evidence="3 4">Pr1d</strain>
    </source>
</reference>
<dbReference type="EMBL" id="CP042913">
    <property type="protein sequence ID" value="QEG36971.1"/>
    <property type="molecule type" value="Genomic_DNA"/>
</dbReference>
<evidence type="ECO:0000313" key="3">
    <source>
        <dbReference type="EMBL" id="QEG36971.1"/>
    </source>
</evidence>
<sequence precursor="true">MPSNMPQSRHWFHIAMFAFVCMAIALLTSDAIACPTCKDVLADDDPLSQARAAGYFYSILFMMAMPFVLIGTFGGAAYLSIRRARQRELESNV</sequence>
<keyword evidence="1" id="KW-0472">Membrane</keyword>
<organism evidence="3 4">
    <name type="scientific">Bythopirellula goksoeyrii</name>
    <dbReference type="NCBI Taxonomy" id="1400387"/>
    <lineage>
        <taxon>Bacteria</taxon>
        <taxon>Pseudomonadati</taxon>
        <taxon>Planctomycetota</taxon>
        <taxon>Planctomycetia</taxon>
        <taxon>Pirellulales</taxon>
        <taxon>Lacipirellulaceae</taxon>
        <taxon>Bythopirellula</taxon>
    </lineage>
</organism>
<name>A0A5B9QS75_9BACT</name>
<dbReference type="AlphaFoldDB" id="A0A5B9QS75"/>
<keyword evidence="1" id="KW-1133">Transmembrane helix</keyword>
<evidence type="ECO:0000256" key="1">
    <source>
        <dbReference type="SAM" id="Phobius"/>
    </source>
</evidence>
<evidence type="ECO:0000256" key="2">
    <source>
        <dbReference type="SAM" id="SignalP"/>
    </source>
</evidence>
<keyword evidence="1" id="KW-0812">Transmembrane</keyword>
<evidence type="ECO:0000313" key="4">
    <source>
        <dbReference type="Proteomes" id="UP000323917"/>
    </source>
</evidence>
<feature type="transmembrane region" description="Helical" evidence="1">
    <location>
        <begin position="57"/>
        <end position="79"/>
    </location>
</feature>
<protein>
    <submittedName>
        <fullName evidence="3">Uncharacterized protein</fullName>
    </submittedName>
</protein>
<dbReference type="KEGG" id="bgok:Pr1d_43110"/>
<gene>
    <name evidence="3" type="ORF">Pr1d_43110</name>
</gene>
<proteinExistence type="predicted"/>
<accession>A0A5B9QS75</accession>
<keyword evidence="2" id="KW-0732">Signal</keyword>
<feature type="signal peptide" evidence="2">
    <location>
        <begin position="1"/>
        <end position="33"/>
    </location>
</feature>